<comment type="caution">
    <text evidence="4">The sequence shown here is derived from an EMBL/GenBank/DDBJ whole genome shotgun (WGS) entry which is preliminary data.</text>
</comment>
<dbReference type="AlphaFoldDB" id="V8C9R8"/>
<dbReference type="EMBL" id="AZJI01000004">
    <property type="protein sequence ID" value="ETD24158.1"/>
    <property type="molecule type" value="Genomic_DNA"/>
</dbReference>
<dbReference type="GO" id="GO:0005737">
    <property type="term" value="C:cytoplasm"/>
    <property type="evidence" value="ECO:0007669"/>
    <property type="project" value="TreeGrafter"/>
</dbReference>
<sequence length="294" mass="32640">MCFQIIAITDRKLCKSQSTNTKNTAKDIDKFLARLELLAKSGVDSVILREKDLRESEYLALAKEAIRIFESANKANKTNSADTNKANANNSSNECKLILHNFIEVAYKLEYPFFHAPFCVLEDLVSNKISTQKISENGVLGVSIHSLEELAVALDFGVDYVIAGNVFESACKEGVQGRGVEFLREILARLGQHKNDLTKDFAKNLPIYAVGGICKENLAMLCKDIKNALPNSRTQASNNAKTSVQEVKTMEAKKIARAKIAGVCMRSALMECENPKAYIAQCKEIITKEIYKDF</sequence>
<evidence type="ECO:0000313" key="5">
    <source>
        <dbReference type="Proteomes" id="UP000018731"/>
    </source>
</evidence>
<evidence type="ECO:0000313" key="4">
    <source>
        <dbReference type="EMBL" id="ETD24158.1"/>
    </source>
</evidence>
<keyword evidence="2" id="KW-0784">Thiamine biosynthesis</keyword>
<proteinExistence type="predicted"/>
<reference evidence="4 5" key="1">
    <citation type="journal article" date="2014" name="Genome Announc.">
        <title>Draft genome sequences of six enterohepatic helicobacter species isolated from humans and one from rhesus macaques.</title>
        <authorList>
            <person name="Shen Z."/>
            <person name="Sheh A."/>
            <person name="Young S.K."/>
            <person name="Abouelliel A."/>
            <person name="Ward D.V."/>
            <person name="Earl A.M."/>
            <person name="Fox J.G."/>
        </authorList>
    </citation>
    <scope>NUCLEOTIDE SEQUENCE [LARGE SCALE GENOMIC DNA]</scope>
    <source>
        <strain evidence="4 5">MIT 99-5501</strain>
    </source>
</reference>
<organism evidence="4 5">
    <name type="scientific">Helicobacter macacae MIT 99-5501</name>
    <dbReference type="NCBI Taxonomy" id="1357400"/>
    <lineage>
        <taxon>Bacteria</taxon>
        <taxon>Pseudomonadati</taxon>
        <taxon>Campylobacterota</taxon>
        <taxon>Epsilonproteobacteria</taxon>
        <taxon>Campylobacterales</taxon>
        <taxon>Helicobacteraceae</taxon>
        <taxon>Helicobacter</taxon>
    </lineage>
</organism>
<dbReference type="OrthoDB" id="9815348at2"/>
<evidence type="ECO:0000256" key="2">
    <source>
        <dbReference type="ARBA" id="ARBA00022977"/>
    </source>
</evidence>
<dbReference type="InterPro" id="IPR013785">
    <property type="entry name" value="Aldolase_TIM"/>
</dbReference>
<dbReference type="SUPFAM" id="SSF51391">
    <property type="entry name" value="Thiamin phosphate synthase"/>
    <property type="match status" value="1"/>
</dbReference>
<dbReference type="GO" id="GO:0004789">
    <property type="term" value="F:thiamine-phosphate diphosphorylase activity"/>
    <property type="evidence" value="ECO:0007669"/>
    <property type="project" value="TreeGrafter"/>
</dbReference>
<evidence type="ECO:0000256" key="1">
    <source>
        <dbReference type="ARBA" id="ARBA00004948"/>
    </source>
</evidence>
<protein>
    <recommendedName>
        <fullName evidence="3">Thiamine phosphate synthase/TenI domain-containing protein</fullName>
    </recommendedName>
</protein>
<dbReference type="InterPro" id="IPR022998">
    <property type="entry name" value="ThiamineP_synth_TenI"/>
</dbReference>
<dbReference type="Pfam" id="PF02581">
    <property type="entry name" value="TMP-TENI"/>
    <property type="match status" value="1"/>
</dbReference>
<evidence type="ECO:0000259" key="3">
    <source>
        <dbReference type="Pfam" id="PF02581"/>
    </source>
</evidence>
<feature type="domain" description="Thiamine phosphate synthase/TenI" evidence="3">
    <location>
        <begin position="95"/>
        <end position="222"/>
    </location>
</feature>
<name>V8C9R8_9HELI</name>
<dbReference type="HOGENOM" id="CLU_018272_3_4_7"/>
<gene>
    <name evidence="4" type="ORF">HMPREF2086_00906</name>
</gene>
<dbReference type="GO" id="GO:0009228">
    <property type="term" value="P:thiamine biosynthetic process"/>
    <property type="evidence" value="ECO:0007669"/>
    <property type="project" value="UniProtKB-KW"/>
</dbReference>
<dbReference type="PANTHER" id="PTHR20857:SF15">
    <property type="entry name" value="THIAMINE-PHOSPHATE SYNTHASE"/>
    <property type="match status" value="1"/>
</dbReference>
<dbReference type="STRING" id="1357400.HMPREF2086_00906"/>
<dbReference type="CDD" id="cd00564">
    <property type="entry name" value="TMP_TenI"/>
    <property type="match status" value="1"/>
</dbReference>
<dbReference type="Proteomes" id="UP000018731">
    <property type="component" value="Unassembled WGS sequence"/>
</dbReference>
<keyword evidence="5" id="KW-1185">Reference proteome</keyword>
<dbReference type="Gene3D" id="3.20.20.70">
    <property type="entry name" value="Aldolase class I"/>
    <property type="match status" value="1"/>
</dbReference>
<dbReference type="PATRIC" id="fig|1357400.3.peg.1250"/>
<comment type="pathway">
    <text evidence="1">Cofactor biosynthesis; thiamine diphosphate biosynthesis.</text>
</comment>
<dbReference type="RefSeq" id="WP_023927629.1">
    <property type="nucleotide sequence ID" value="NZ_KI669454.1"/>
</dbReference>
<dbReference type="InterPro" id="IPR036206">
    <property type="entry name" value="ThiamineP_synth_sf"/>
</dbReference>
<accession>V8C9R8</accession>
<dbReference type="eggNOG" id="COG0352">
    <property type="taxonomic scope" value="Bacteria"/>
</dbReference>
<dbReference type="PANTHER" id="PTHR20857">
    <property type="entry name" value="THIAMINE-PHOSPHATE PYROPHOSPHORYLASE"/>
    <property type="match status" value="1"/>
</dbReference>